<dbReference type="Gene3D" id="3.40.50.1820">
    <property type="entry name" value="alpha/beta hydrolase"/>
    <property type="match status" value="1"/>
</dbReference>
<evidence type="ECO:0000256" key="2">
    <source>
        <dbReference type="SAM" id="MobiDB-lite"/>
    </source>
</evidence>
<sequence>MSTEHISGRSAEDTSGRRFARSPWTLGKTMPGDPGVVLYCFPHSGGLAGEYIRLGRQLPGVQVYGICPPGRGGRAAEPPVTEMDALVAALLDSTRFSGPFAFFGHSLGALVAFEVARELCARGRELPARLILSAYPAPHLPRTARDLATLPDDELTEAVCDRYGGIPAEVAEDADLMELLLPAFRTDFTILENYRHRPGAPLPVPLDILGGDQDSVTAGQLSQWSRHTSAGFRTHRFTGGHFYFRDDPAALITTLRAVLAPHQPTAGRGGGT</sequence>
<keyword evidence="5" id="KW-1185">Reference proteome</keyword>
<dbReference type="Pfam" id="PF00975">
    <property type="entry name" value="Thioesterase"/>
    <property type="match status" value="1"/>
</dbReference>
<dbReference type="RefSeq" id="WP_189870601.1">
    <property type="nucleotide sequence ID" value="NZ_BMWA01000007.1"/>
</dbReference>
<accession>A0ABW2DV90</accession>
<proteinExistence type="inferred from homology"/>
<comment type="similarity">
    <text evidence="1">Belongs to the thioesterase family.</text>
</comment>
<dbReference type="InterPro" id="IPR029058">
    <property type="entry name" value="AB_hydrolase_fold"/>
</dbReference>
<dbReference type="InterPro" id="IPR012223">
    <property type="entry name" value="TEII"/>
</dbReference>
<reference evidence="5" key="1">
    <citation type="journal article" date="2019" name="Int. J. Syst. Evol. Microbiol.">
        <title>The Global Catalogue of Microorganisms (GCM) 10K type strain sequencing project: providing services to taxonomists for standard genome sequencing and annotation.</title>
        <authorList>
            <consortium name="The Broad Institute Genomics Platform"/>
            <consortium name="The Broad Institute Genome Sequencing Center for Infectious Disease"/>
            <person name="Wu L."/>
            <person name="Ma J."/>
        </authorList>
    </citation>
    <scope>NUCLEOTIDE SEQUENCE [LARGE SCALE GENOMIC DNA]</scope>
    <source>
        <strain evidence="5">JCM 4855</strain>
    </source>
</reference>
<dbReference type="Proteomes" id="UP001596409">
    <property type="component" value="Unassembled WGS sequence"/>
</dbReference>
<gene>
    <name evidence="4" type="ORF">ACFQMH_01245</name>
</gene>
<evidence type="ECO:0000256" key="1">
    <source>
        <dbReference type="ARBA" id="ARBA00007169"/>
    </source>
</evidence>
<feature type="region of interest" description="Disordered" evidence="2">
    <location>
        <begin position="1"/>
        <end position="26"/>
    </location>
</feature>
<protein>
    <submittedName>
        <fullName evidence="4">Thioesterase II family protein</fullName>
    </submittedName>
</protein>
<evidence type="ECO:0000313" key="5">
    <source>
        <dbReference type="Proteomes" id="UP001596409"/>
    </source>
</evidence>
<dbReference type="EMBL" id="JBHSYM010000003">
    <property type="protein sequence ID" value="MFC7010357.1"/>
    <property type="molecule type" value="Genomic_DNA"/>
</dbReference>
<name>A0ABW2DV90_9ACTN</name>
<dbReference type="PANTHER" id="PTHR11487">
    <property type="entry name" value="THIOESTERASE"/>
    <property type="match status" value="1"/>
</dbReference>
<dbReference type="InterPro" id="IPR001031">
    <property type="entry name" value="Thioesterase"/>
</dbReference>
<dbReference type="SUPFAM" id="SSF53474">
    <property type="entry name" value="alpha/beta-Hydrolases"/>
    <property type="match status" value="1"/>
</dbReference>
<comment type="caution">
    <text evidence="4">The sequence shown here is derived from an EMBL/GenBank/DDBJ whole genome shotgun (WGS) entry which is preliminary data.</text>
</comment>
<organism evidence="4 5">
    <name type="scientific">Streptomyces viridiviolaceus</name>
    <dbReference type="NCBI Taxonomy" id="68282"/>
    <lineage>
        <taxon>Bacteria</taxon>
        <taxon>Bacillati</taxon>
        <taxon>Actinomycetota</taxon>
        <taxon>Actinomycetes</taxon>
        <taxon>Kitasatosporales</taxon>
        <taxon>Streptomycetaceae</taxon>
        <taxon>Streptomyces</taxon>
    </lineage>
</organism>
<feature type="compositionally biased region" description="Basic and acidic residues" evidence="2">
    <location>
        <begin position="1"/>
        <end position="16"/>
    </location>
</feature>
<feature type="domain" description="Thioesterase" evidence="3">
    <location>
        <begin position="38"/>
        <end position="257"/>
    </location>
</feature>
<evidence type="ECO:0000259" key="3">
    <source>
        <dbReference type="Pfam" id="PF00975"/>
    </source>
</evidence>
<evidence type="ECO:0000313" key="4">
    <source>
        <dbReference type="EMBL" id="MFC7010357.1"/>
    </source>
</evidence>
<dbReference type="PANTHER" id="PTHR11487:SF0">
    <property type="entry name" value="S-ACYL FATTY ACID SYNTHASE THIOESTERASE, MEDIUM CHAIN"/>
    <property type="match status" value="1"/>
</dbReference>